<dbReference type="EMBL" id="AP022605">
    <property type="protein sequence ID" value="BBZ06310.1"/>
    <property type="molecule type" value="Genomic_DNA"/>
</dbReference>
<dbReference type="Proteomes" id="UP000193564">
    <property type="component" value="Unassembled WGS sequence"/>
</dbReference>
<reference evidence="1" key="3">
    <citation type="submission" date="2020-02" db="EMBL/GenBank/DDBJ databases">
        <authorList>
            <person name="Matsumoto Y."/>
            <person name="Motooka D."/>
            <person name="Nakamura S."/>
        </authorList>
    </citation>
    <scope>NUCLEOTIDE SEQUENCE</scope>
    <source>
        <strain evidence="1">JCM 12405</strain>
    </source>
</reference>
<reference evidence="2 3" key="1">
    <citation type="submission" date="2016-01" db="EMBL/GenBank/DDBJ databases">
        <title>The new phylogeny of the genus Mycobacterium.</title>
        <authorList>
            <person name="Tarcisio F."/>
            <person name="Conor M."/>
            <person name="Antonella G."/>
            <person name="Elisabetta G."/>
            <person name="Giulia F.S."/>
            <person name="Sara T."/>
            <person name="Anna F."/>
            <person name="Clotilde B."/>
            <person name="Roberto B."/>
            <person name="Veronica D.S."/>
            <person name="Fabio R."/>
            <person name="Monica P."/>
            <person name="Olivier J."/>
            <person name="Enrico T."/>
            <person name="Nicola S."/>
        </authorList>
    </citation>
    <scope>NUCLEOTIDE SEQUENCE [LARGE SCALE GENOMIC DNA]</scope>
    <source>
        <strain evidence="2 3">DSM 44339</strain>
    </source>
</reference>
<evidence type="ECO:0000313" key="2">
    <source>
        <dbReference type="EMBL" id="ORV41688.1"/>
    </source>
</evidence>
<dbReference type="EMBL" id="LQOS01000025">
    <property type="protein sequence ID" value="ORV41688.1"/>
    <property type="molecule type" value="Genomic_DNA"/>
</dbReference>
<sequence>METVHQDAEDLAETIKRIVDDAATPPAAAIDETTNQVIPPDTTHMTEEYAAQVAAKVTDLQGRIRDDTGIDHLGRKGKQLCEVHKRTQSAN</sequence>
<evidence type="ECO:0000313" key="4">
    <source>
        <dbReference type="Proteomes" id="UP000467201"/>
    </source>
</evidence>
<gene>
    <name evidence="2" type="ORF">AWC01_09820</name>
    <name evidence="1" type="ORF">MDOR_04790</name>
</gene>
<proteinExistence type="predicted"/>
<organism evidence="2 3">
    <name type="scientific">Mycolicibacterium doricum</name>
    <dbReference type="NCBI Taxonomy" id="126673"/>
    <lineage>
        <taxon>Bacteria</taxon>
        <taxon>Bacillati</taxon>
        <taxon>Actinomycetota</taxon>
        <taxon>Actinomycetes</taxon>
        <taxon>Mycobacteriales</taxon>
        <taxon>Mycobacteriaceae</taxon>
        <taxon>Mycolicibacterium</taxon>
    </lineage>
</organism>
<evidence type="ECO:0000313" key="1">
    <source>
        <dbReference type="EMBL" id="BBZ06310.1"/>
    </source>
</evidence>
<accession>A0A1X1TB25</accession>
<protein>
    <submittedName>
        <fullName evidence="2">Uncharacterized protein</fullName>
    </submittedName>
</protein>
<dbReference type="AlphaFoldDB" id="A0A1X1TB25"/>
<evidence type="ECO:0000313" key="3">
    <source>
        <dbReference type="Proteomes" id="UP000193564"/>
    </source>
</evidence>
<dbReference type="KEGG" id="mdr:MDOR_04790"/>
<keyword evidence="3" id="KW-1185">Reference proteome</keyword>
<dbReference type="Proteomes" id="UP000467201">
    <property type="component" value="Chromosome"/>
</dbReference>
<dbReference type="STRING" id="126673.AWC01_09820"/>
<reference evidence="1 4" key="2">
    <citation type="journal article" date="2019" name="Emerg. Microbes Infect.">
        <title>Comprehensive subspecies identification of 175 nontuberculous mycobacteria species based on 7547 genomic profiles.</title>
        <authorList>
            <person name="Matsumoto Y."/>
            <person name="Kinjo T."/>
            <person name="Motooka D."/>
            <person name="Nabeya D."/>
            <person name="Jung N."/>
            <person name="Uechi K."/>
            <person name="Horii T."/>
            <person name="Iida T."/>
            <person name="Fujita J."/>
            <person name="Nakamura S."/>
        </authorList>
    </citation>
    <scope>NUCLEOTIDE SEQUENCE [LARGE SCALE GENOMIC DNA]</scope>
    <source>
        <strain evidence="1 4">JCM 12405</strain>
    </source>
</reference>
<name>A0A1X1TB25_9MYCO</name>